<keyword evidence="3" id="KW-1185">Reference proteome</keyword>
<organism evidence="2 3">
    <name type="scientific">Paenibacillus lycopersici</name>
    <dbReference type="NCBI Taxonomy" id="2704462"/>
    <lineage>
        <taxon>Bacteria</taxon>
        <taxon>Bacillati</taxon>
        <taxon>Bacillota</taxon>
        <taxon>Bacilli</taxon>
        <taxon>Bacillales</taxon>
        <taxon>Paenibacillaceae</taxon>
        <taxon>Paenibacillus</taxon>
    </lineage>
</organism>
<keyword evidence="1" id="KW-0812">Transmembrane</keyword>
<evidence type="ECO:0000313" key="3">
    <source>
        <dbReference type="Proteomes" id="UP000476064"/>
    </source>
</evidence>
<feature type="transmembrane region" description="Helical" evidence="1">
    <location>
        <begin position="6"/>
        <end position="26"/>
    </location>
</feature>
<reference evidence="2 3" key="1">
    <citation type="submission" date="2020-01" db="EMBL/GenBank/DDBJ databases">
        <title>Paenibacillus sp. nov., isolated from tomato rhizosphere.</title>
        <authorList>
            <person name="Weon H.-Y."/>
            <person name="Lee S.A."/>
        </authorList>
    </citation>
    <scope>NUCLEOTIDE SEQUENCE [LARGE SCALE GENOMIC DNA]</scope>
    <source>
        <strain evidence="2 3">12200R-189</strain>
    </source>
</reference>
<dbReference type="Proteomes" id="UP000476064">
    <property type="component" value="Chromosome"/>
</dbReference>
<proteinExistence type="predicted"/>
<dbReference type="EMBL" id="CP048209">
    <property type="protein sequence ID" value="QHT59127.1"/>
    <property type="molecule type" value="Genomic_DNA"/>
</dbReference>
<sequence length="151" mass="16299">MKPATYWTAASVGVIVVLAAFLAVSIRARNDSDESVRFLRQNADNALSYQLSIVASSFGKDLAEDEEGYHQCIAALSAAAAISPLTTYEAQNDLIDGVLYGFVGMLNNPSNKETVLRHAPELRTIFLKLHVNPADAAATQRLSELSSTLRS</sequence>
<name>A0A6C0FQG7_9BACL</name>
<keyword evidence="1" id="KW-1133">Transmembrane helix</keyword>
<gene>
    <name evidence="2" type="ORF">GXP70_03555</name>
</gene>
<keyword evidence="1" id="KW-0472">Membrane</keyword>
<evidence type="ECO:0000256" key="1">
    <source>
        <dbReference type="SAM" id="Phobius"/>
    </source>
</evidence>
<dbReference type="AlphaFoldDB" id="A0A6C0FQG7"/>
<evidence type="ECO:0000313" key="2">
    <source>
        <dbReference type="EMBL" id="QHT59127.1"/>
    </source>
</evidence>
<accession>A0A6C0FQG7</accession>
<dbReference type="RefSeq" id="WP_162355195.1">
    <property type="nucleotide sequence ID" value="NZ_CP048209.1"/>
</dbReference>
<protein>
    <submittedName>
        <fullName evidence="2">Uncharacterized protein</fullName>
    </submittedName>
</protein>
<dbReference type="KEGG" id="plyc:GXP70_03555"/>